<dbReference type="RefSeq" id="WP_013387771.1">
    <property type="nucleotide sequence ID" value="NC_014632.1"/>
</dbReference>
<sequence length="138" mass="16038">MNSKLNQAATLHRVYYNETDQMGRVYHGNFVNWMEKGRTEWLRSKGISYKELENIGVFLPVKDIGIEYFLPVEYDDVVKISAVADCITKIKVEFNYVITDESGEKLYARGKSTNIFTGKDGKPKRIDNEFLSIIWEEK</sequence>
<proteinExistence type="inferred from homology"/>
<dbReference type="AlphaFoldDB" id="E3H9X6"/>
<dbReference type="Gene3D" id="3.10.129.10">
    <property type="entry name" value="Hotdog Thioesterase"/>
    <property type="match status" value="1"/>
</dbReference>
<evidence type="ECO:0000313" key="3">
    <source>
        <dbReference type="EMBL" id="ADO83104.1"/>
    </source>
</evidence>
<dbReference type="InterPro" id="IPR006684">
    <property type="entry name" value="YbgC/YbaW"/>
</dbReference>
<dbReference type="OrthoDB" id="9800856at2"/>
<dbReference type="EMBL" id="CP002281">
    <property type="protein sequence ID" value="ADO83104.1"/>
    <property type="molecule type" value="Genomic_DNA"/>
</dbReference>
<organism evidence="3 4">
    <name type="scientific">Ilyobacter polytropus (strain ATCC 51220 / DSM 2926 / LMG 16218 / CuHBu1)</name>
    <dbReference type="NCBI Taxonomy" id="572544"/>
    <lineage>
        <taxon>Bacteria</taxon>
        <taxon>Fusobacteriati</taxon>
        <taxon>Fusobacteriota</taxon>
        <taxon>Fusobacteriia</taxon>
        <taxon>Fusobacteriales</taxon>
        <taxon>Fusobacteriaceae</taxon>
        <taxon>Ilyobacter</taxon>
    </lineage>
</organism>
<keyword evidence="2" id="KW-0378">Hydrolase</keyword>
<dbReference type="PANTHER" id="PTHR31793">
    <property type="entry name" value="4-HYDROXYBENZOYL-COA THIOESTERASE FAMILY MEMBER"/>
    <property type="match status" value="1"/>
</dbReference>
<name>E3H9X6_ILYPC</name>
<dbReference type="SUPFAM" id="SSF54637">
    <property type="entry name" value="Thioesterase/thiol ester dehydrase-isomerase"/>
    <property type="match status" value="1"/>
</dbReference>
<comment type="similarity">
    <text evidence="1">Belongs to the 4-hydroxybenzoyl-CoA thioesterase family.</text>
</comment>
<accession>E3H9X6</accession>
<keyword evidence="4" id="KW-1185">Reference proteome</keyword>
<gene>
    <name evidence="3" type="ordered locus">Ilyop_1323</name>
</gene>
<reference evidence="3 4" key="1">
    <citation type="journal article" date="2010" name="Stand. Genomic Sci.">
        <title>Complete genome sequence of Ilyobacter polytropus type strain (CuHbu1).</title>
        <authorList>
            <person name="Sikorski J."/>
            <person name="Chertkov O."/>
            <person name="Lapidus A."/>
            <person name="Nolan M."/>
            <person name="Lucas S."/>
            <person name="Del Rio T.G."/>
            <person name="Tice H."/>
            <person name="Cheng J.F."/>
            <person name="Tapia R."/>
            <person name="Han C."/>
            <person name="Goodwin L."/>
            <person name="Pitluck S."/>
            <person name="Liolios K."/>
            <person name="Ivanova N."/>
            <person name="Mavromatis K."/>
            <person name="Mikhailova N."/>
            <person name="Pati A."/>
            <person name="Chen A."/>
            <person name="Palaniappan K."/>
            <person name="Land M."/>
            <person name="Hauser L."/>
            <person name="Chang Y.J."/>
            <person name="Jeffries C.D."/>
            <person name="Brambilla E."/>
            <person name="Yasawong M."/>
            <person name="Rohde M."/>
            <person name="Pukall R."/>
            <person name="Spring S."/>
            <person name="Goker M."/>
            <person name="Woyke T."/>
            <person name="Bristow J."/>
            <person name="Eisen J.A."/>
            <person name="Markowitz V."/>
            <person name="Hugenholtz P."/>
            <person name="Kyrpides N.C."/>
            <person name="Klenk H.P."/>
        </authorList>
    </citation>
    <scope>NUCLEOTIDE SEQUENCE [LARGE SCALE GENOMIC DNA]</scope>
    <source>
        <strain evidence="4">ATCC 51220 / DSM 2926 / LMG 16218 / CuHBu1</strain>
    </source>
</reference>
<dbReference type="STRING" id="572544.Ilyop_1323"/>
<dbReference type="InterPro" id="IPR050563">
    <property type="entry name" value="4-hydroxybenzoyl-CoA_TE"/>
</dbReference>
<dbReference type="eggNOG" id="COG0824">
    <property type="taxonomic scope" value="Bacteria"/>
</dbReference>
<protein>
    <submittedName>
        <fullName evidence="3">Thioesterase superfamily protein</fullName>
    </submittedName>
</protein>
<dbReference type="PIRSF" id="PIRSF003230">
    <property type="entry name" value="YbgC"/>
    <property type="match status" value="1"/>
</dbReference>
<dbReference type="KEGG" id="ipo:Ilyop_1323"/>
<dbReference type="HOGENOM" id="CLU_101141_3_2_0"/>
<dbReference type="Pfam" id="PF13279">
    <property type="entry name" value="4HBT_2"/>
    <property type="match status" value="1"/>
</dbReference>
<evidence type="ECO:0000313" key="4">
    <source>
        <dbReference type="Proteomes" id="UP000006875"/>
    </source>
</evidence>
<evidence type="ECO:0000256" key="1">
    <source>
        <dbReference type="ARBA" id="ARBA00005953"/>
    </source>
</evidence>
<dbReference type="PANTHER" id="PTHR31793:SF27">
    <property type="entry name" value="NOVEL THIOESTERASE SUPERFAMILY DOMAIN AND SAPOSIN A-TYPE DOMAIN CONTAINING PROTEIN (0610012H03RIK)"/>
    <property type="match status" value="1"/>
</dbReference>
<evidence type="ECO:0000256" key="2">
    <source>
        <dbReference type="ARBA" id="ARBA00022801"/>
    </source>
</evidence>
<dbReference type="InterPro" id="IPR029069">
    <property type="entry name" value="HotDog_dom_sf"/>
</dbReference>
<dbReference type="Proteomes" id="UP000006875">
    <property type="component" value="Chromosome"/>
</dbReference>
<dbReference type="NCBIfam" id="TIGR00051">
    <property type="entry name" value="YbgC/FadM family acyl-CoA thioesterase"/>
    <property type="match status" value="1"/>
</dbReference>
<dbReference type="CDD" id="cd00586">
    <property type="entry name" value="4HBT"/>
    <property type="match status" value="1"/>
</dbReference>
<dbReference type="GO" id="GO:0047617">
    <property type="term" value="F:fatty acyl-CoA hydrolase activity"/>
    <property type="evidence" value="ECO:0007669"/>
    <property type="project" value="TreeGrafter"/>
</dbReference>